<keyword evidence="4" id="KW-0812">Transmembrane</keyword>
<keyword evidence="1 3" id="KW-0807">Transducer</keyword>
<gene>
    <name evidence="7" type="ORF">FHS48_002527</name>
</gene>
<evidence type="ECO:0000313" key="7">
    <source>
        <dbReference type="EMBL" id="MBB6211092.1"/>
    </source>
</evidence>
<keyword evidence="4" id="KW-0472">Membrane</keyword>
<dbReference type="SMART" id="SM00283">
    <property type="entry name" value="MA"/>
    <property type="match status" value="1"/>
</dbReference>
<name>A0A7W9ZI61_NOVIT</name>
<feature type="domain" description="Methyl-accepting transducer" evidence="5">
    <location>
        <begin position="331"/>
        <end position="581"/>
    </location>
</feature>
<sequence length="606" mass="65793">MKIRTRSKVLSVVIVVALLSLCVTWGLYGRAEEKIQQTAQNRYDSYLLAVELRQSSDDLTRLVRTYVVTGEAAYEDQYFAVLDIRNGKKPRPQAYNRIYWDFVAADGKAPRPDGAAVALQDLMRQAGFTEQEFAKLKEAQANSDGLVNLEVEAMNAVKGIFKDPAGAYTQRAEPNRTLAVQLVHSKQYHLYKAQIMKPVDEFFQLLQARTDAELYAAQRMGALYQALMLASIITVVLGVLWLVVSLWRDILTPLLLLRDRMLALAANRTEDGDRLARRFGSRSDEIGEMARSVQVFQDNARQMDLMRQAQTEDHQARIRQSEQVERLTARFEQGVSTVLDGVVGASSRFEETASVLAANAEETSQQVARVVVATEETSAAVRTAAEAAELLSVSVRGIGEQVTGVSTLAHAASEDADLTNATVQELSETTVRIGHVVGLINEIASQTNLLALNATIEAARAGEAGKGFAVVANEVKNLAHQTARATGEISQQIKAVQVQTRNVVVAIGGIVTRIDEINGIYQTITAAVEEQAAASAQIRDAVTTVARGASMVSDGINAVRAVSQVTGDASQQMLTSAHDLGAESDRLREEVGAFLAAVRPAADAPR</sequence>
<evidence type="ECO:0000256" key="2">
    <source>
        <dbReference type="ARBA" id="ARBA00029447"/>
    </source>
</evidence>
<dbReference type="PANTHER" id="PTHR32089">
    <property type="entry name" value="METHYL-ACCEPTING CHEMOTAXIS PROTEIN MCPB"/>
    <property type="match status" value="1"/>
</dbReference>
<comment type="caution">
    <text evidence="7">The sequence shown here is derived from an EMBL/GenBank/DDBJ whole genome shotgun (WGS) entry which is preliminary data.</text>
</comment>
<accession>A0A7W9ZI61</accession>
<evidence type="ECO:0000256" key="4">
    <source>
        <dbReference type="SAM" id="Phobius"/>
    </source>
</evidence>
<dbReference type="PANTHER" id="PTHR32089:SF112">
    <property type="entry name" value="LYSOZYME-LIKE PROTEIN-RELATED"/>
    <property type="match status" value="1"/>
</dbReference>
<evidence type="ECO:0000256" key="1">
    <source>
        <dbReference type="ARBA" id="ARBA00023224"/>
    </source>
</evidence>
<dbReference type="RefSeq" id="WP_184263910.1">
    <property type="nucleotide sequence ID" value="NZ_JACIIX010000009.1"/>
</dbReference>
<evidence type="ECO:0000259" key="6">
    <source>
        <dbReference type="PROSITE" id="PS50885"/>
    </source>
</evidence>
<keyword evidence="8" id="KW-1185">Reference proteome</keyword>
<evidence type="ECO:0000313" key="8">
    <source>
        <dbReference type="Proteomes" id="UP000544872"/>
    </source>
</evidence>
<dbReference type="PROSITE" id="PS50111">
    <property type="entry name" value="CHEMOTAXIS_TRANSDUC_2"/>
    <property type="match status" value="1"/>
</dbReference>
<dbReference type="GO" id="GO:0007165">
    <property type="term" value="P:signal transduction"/>
    <property type="evidence" value="ECO:0007669"/>
    <property type="project" value="UniProtKB-KW"/>
</dbReference>
<proteinExistence type="inferred from homology"/>
<dbReference type="EMBL" id="JACIIX010000009">
    <property type="protein sequence ID" value="MBB6211092.1"/>
    <property type="molecule type" value="Genomic_DNA"/>
</dbReference>
<keyword evidence="4" id="KW-1133">Transmembrane helix</keyword>
<evidence type="ECO:0000256" key="3">
    <source>
        <dbReference type="PROSITE-ProRule" id="PRU00284"/>
    </source>
</evidence>
<comment type="similarity">
    <text evidence="2">Belongs to the methyl-accepting chemotaxis (MCP) protein family.</text>
</comment>
<dbReference type="GO" id="GO:0016020">
    <property type="term" value="C:membrane"/>
    <property type="evidence" value="ECO:0007669"/>
    <property type="project" value="InterPro"/>
</dbReference>
<dbReference type="Proteomes" id="UP000544872">
    <property type="component" value="Unassembled WGS sequence"/>
</dbReference>
<dbReference type="AlphaFoldDB" id="A0A7W9ZI61"/>
<dbReference type="PROSITE" id="PS50885">
    <property type="entry name" value="HAMP"/>
    <property type="match status" value="1"/>
</dbReference>
<feature type="domain" description="HAMP" evidence="6">
    <location>
        <begin position="248"/>
        <end position="305"/>
    </location>
</feature>
<feature type="transmembrane region" description="Helical" evidence="4">
    <location>
        <begin position="222"/>
        <end position="247"/>
    </location>
</feature>
<organism evidence="7 8">
    <name type="scientific">Novispirillum itersonii</name>
    <name type="common">Aquaspirillum itersonii</name>
    <dbReference type="NCBI Taxonomy" id="189"/>
    <lineage>
        <taxon>Bacteria</taxon>
        <taxon>Pseudomonadati</taxon>
        <taxon>Pseudomonadota</taxon>
        <taxon>Alphaproteobacteria</taxon>
        <taxon>Rhodospirillales</taxon>
        <taxon>Novispirillaceae</taxon>
        <taxon>Novispirillum</taxon>
    </lineage>
</organism>
<reference evidence="7 8" key="1">
    <citation type="submission" date="2020-08" db="EMBL/GenBank/DDBJ databases">
        <title>Genomic Encyclopedia of Type Strains, Phase IV (KMG-IV): sequencing the most valuable type-strain genomes for metagenomic binning, comparative biology and taxonomic classification.</title>
        <authorList>
            <person name="Goeker M."/>
        </authorList>
    </citation>
    <scope>NUCLEOTIDE SEQUENCE [LARGE SCALE GENOMIC DNA]</scope>
    <source>
        <strain evidence="7 8">DSM 11590</strain>
    </source>
</reference>
<dbReference type="Pfam" id="PF00015">
    <property type="entry name" value="MCPsignal"/>
    <property type="match status" value="1"/>
</dbReference>
<dbReference type="Gene3D" id="6.10.340.10">
    <property type="match status" value="1"/>
</dbReference>
<dbReference type="SUPFAM" id="SSF58104">
    <property type="entry name" value="Methyl-accepting chemotaxis protein (MCP) signaling domain"/>
    <property type="match status" value="1"/>
</dbReference>
<evidence type="ECO:0000259" key="5">
    <source>
        <dbReference type="PROSITE" id="PS50111"/>
    </source>
</evidence>
<dbReference type="InterPro" id="IPR004089">
    <property type="entry name" value="MCPsignal_dom"/>
</dbReference>
<dbReference type="Gene3D" id="1.10.287.950">
    <property type="entry name" value="Methyl-accepting chemotaxis protein"/>
    <property type="match status" value="1"/>
</dbReference>
<protein>
    <submittedName>
        <fullName evidence="7">Methyl-accepting chemotaxis protein</fullName>
    </submittedName>
</protein>
<dbReference type="InterPro" id="IPR003660">
    <property type="entry name" value="HAMP_dom"/>
</dbReference>